<sequence length="430" mass="45635">MFQRPGATLSFALHRQLLQTRRCAQHDFCRRGILSEAATPKPNPSLAYGCHRSLAALTRNVARHDSKTILAAGPRLHGGHPQLFPFANALPFSTLSPATMGNSGVRNGAASLSSIRIRIRTLQSRQGRSSPMASVVPTNTGSLAFFSNQNTPHPRPSPNNQPRGLGNIAGVMGTGALVLFGKTKYVLAALKLTKLAPLGSMVFTIGTYAMFFGLPYATGMVGLILVHEIGHAAVMHARGIPFSPMVFVPFMGAVIATKELPRDAWEDALVAFGGPVLGSLGAGTVALVGHATDSQLLIALGDFGLMINLFNLLPLGSMDGGRIAGAVSPYMSVAGVGMGAGLAYTGAIQNPIFYLILLSGGYQTFQRFYNPGSMPPNYYAITPVQRAAIGLGYVGLVGGLALAMDVNGRYKKSPEVLRREMELEKTWDTR</sequence>
<feature type="transmembrane region" description="Helical" evidence="7">
    <location>
        <begin position="238"/>
        <end position="256"/>
    </location>
</feature>
<evidence type="ECO:0000256" key="4">
    <source>
        <dbReference type="ARBA" id="ARBA00022801"/>
    </source>
</evidence>
<evidence type="ECO:0000256" key="6">
    <source>
        <dbReference type="ARBA" id="ARBA00023049"/>
    </source>
</evidence>
<dbReference type="Proteomes" id="UP000291116">
    <property type="component" value="Unassembled WGS sequence"/>
</dbReference>
<keyword evidence="5" id="KW-0862">Zinc</keyword>
<dbReference type="GO" id="GO:0008237">
    <property type="term" value="F:metallopeptidase activity"/>
    <property type="evidence" value="ECO:0007669"/>
    <property type="project" value="UniProtKB-KW"/>
</dbReference>
<organism evidence="8 9">
    <name type="scientific">Pseudo-nitzschia multistriata</name>
    <dbReference type="NCBI Taxonomy" id="183589"/>
    <lineage>
        <taxon>Eukaryota</taxon>
        <taxon>Sar</taxon>
        <taxon>Stramenopiles</taxon>
        <taxon>Ochrophyta</taxon>
        <taxon>Bacillariophyta</taxon>
        <taxon>Bacillariophyceae</taxon>
        <taxon>Bacillariophycidae</taxon>
        <taxon>Bacillariales</taxon>
        <taxon>Bacillariaceae</taxon>
        <taxon>Pseudo-nitzschia</taxon>
    </lineage>
</organism>
<accession>A0A448Z8F8</accession>
<feature type="transmembrane region" description="Helical" evidence="7">
    <location>
        <begin position="268"/>
        <end position="289"/>
    </location>
</feature>
<keyword evidence="3" id="KW-0645">Protease</keyword>
<feature type="transmembrane region" description="Helical" evidence="7">
    <location>
        <begin position="296"/>
        <end position="315"/>
    </location>
</feature>
<proteinExistence type="inferred from homology"/>
<dbReference type="CDD" id="cd06160">
    <property type="entry name" value="S2P-M50_like_2"/>
    <property type="match status" value="1"/>
</dbReference>
<reference evidence="8 9" key="1">
    <citation type="submission" date="2019-01" db="EMBL/GenBank/DDBJ databases">
        <authorList>
            <person name="Ferrante I. M."/>
        </authorList>
    </citation>
    <scope>NUCLEOTIDE SEQUENCE [LARGE SCALE GENOMIC DNA]</scope>
    <source>
        <strain evidence="8 9">B856</strain>
    </source>
</reference>
<feature type="transmembrane region" description="Helical" evidence="7">
    <location>
        <begin position="352"/>
        <end position="369"/>
    </location>
</feature>
<comment type="cofactor">
    <cofactor evidence="1">
        <name>Zn(2+)</name>
        <dbReference type="ChEBI" id="CHEBI:29105"/>
    </cofactor>
</comment>
<evidence type="ECO:0000256" key="2">
    <source>
        <dbReference type="ARBA" id="ARBA00007931"/>
    </source>
</evidence>
<dbReference type="EMBL" id="CAACVS010000163">
    <property type="protein sequence ID" value="VEU38310.1"/>
    <property type="molecule type" value="Genomic_DNA"/>
</dbReference>
<name>A0A448Z8F8_9STRA</name>
<keyword evidence="9" id="KW-1185">Reference proteome</keyword>
<protein>
    <recommendedName>
        <fullName evidence="10">Peptidase M50 domain-containing protein</fullName>
    </recommendedName>
</protein>
<evidence type="ECO:0000256" key="3">
    <source>
        <dbReference type="ARBA" id="ARBA00022670"/>
    </source>
</evidence>
<keyword evidence="7" id="KW-0472">Membrane</keyword>
<keyword evidence="7" id="KW-1133">Transmembrane helix</keyword>
<keyword evidence="7" id="KW-0812">Transmembrane</keyword>
<comment type="similarity">
    <text evidence="2">Belongs to the peptidase M50B family.</text>
</comment>
<dbReference type="AlphaFoldDB" id="A0A448Z8F8"/>
<dbReference type="PANTHER" id="PTHR39188">
    <property type="entry name" value="MEMBRANE-ASSOCIATED ZINC METALLOPROTEASE M50B"/>
    <property type="match status" value="1"/>
</dbReference>
<feature type="transmembrane region" description="Helical" evidence="7">
    <location>
        <begin position="327"/>
        <end position="345"/>
    </location>
</feature>
<dbReference type="PANTHER" id="PTHR39188:SF3">
    <property type="entry name" value="STAGE IV SPORULATION PROTEIN FB"/>
    <property type="match status" value="1"/>
</dbReference>
<evidence type="ECO:0000256" key="1">
    <source>
        <dbReference type="ARBA" id="ARBA00001947"/>
    </source>
</evidence>
<keyword evidence="4" id="KW-0378">Hydrolase</keyword>
<evidence type="ECO:0000313" key="9">
    <source>
        <dbReference type="Proteomes" id="UP000291116"/>
    </source>
</evidence>
<keyword evidence="6" id="KW-0482">Metalloprotease</keyword>
<gene>
    <name evidence="8" type="ORF">PSNMU_V1.4_AUG-EV-PASAV3_0051300</name>
</gene>
<dbReference type="OrthoDB" id="195057at2759"/>
<evidence type="ECO:0000256" key="5">
    <source>
        <dbReference type="ARBA" id="ARBA00022833"/>
    </source>
</evidence>
<feature type="transmembrane region" description="Helical" evidence="7">
    <location>
        <begin position="201"/>
        <end position="226"/>
    </location>
</feature>
<evidence type="ECO:0000313" key="8">
    <source>
        <dbReference type="EMBL" id="VEU38310.1"/>
    </source>
</evidence>
<evidence type="ECO:0008006" key="10">
    <source>
        <dbReference type="Google" id="ProtNLM"/>
    </source>
</evidence>
<evidence type="ECO:0000256" key="7">
    <source>
        <dbReference type="SAM" id="Phobius"/>
    </source>
</evidence>
<feature type="transmembrane region" description="Helical" evidence="7">
    <location>
        <begin position="389"/>
        <end position="408"/>
    </location>
</feature>
<dbReference type="GO" id="GO:0006508">
    <property type="term" value="P:proteolysis"/>
    <property type="evidence" value="ECO:0007669"/>
    <property type="project" value="UniProtKB-KW"/>
</dbReference>